<evidence type="ECO:0000259" key="2">
    <source>
        <dbReference type="PROSITE" id="PS50076"/>
    </source>
</evidence>
<dbReference type="Gene3D" id="1.10.287.110">
    <property type="entry name" value="DnaJ domain"/>
    <property type="match status" value="1"/>
</dbReference>
<dbReference type="GO" id="GO:0005783">
    <property type="term" value="C:endoplasmic reticulum"/>
    <property type="evidence" value="ECO:0007669"/>
    <property type="project" value="TreeGrafter"/>
</dbReference>
<dbReference type="CDD" id="cd06257">
    <property type="entry name" value="DnaJ"/>
    <property type="match status" value="1"/>
</dbReference>
<dbReference type="SMART" id="SM00271">
    <property type="entry name" value="DnaJ"/>
    <property type="match status" value="1"/>
</dbReference>
<proteinExistence type="evidence at transcript level"/>
<dbReference type="InterPro" id="IPR036869">
    <property type="entry name" value="J_dom_sf"/>
</dbReference>
<dbReference type="GO" id="GO:0036503">
    <property type="term" value="P:ERAD pathway"/>
    <property type="evidence" value="ECO:0007669"/>
    <property type="project" value="TreeGrafter"/>
</dbReference>
<dbReference type="Pfam" id="PF00226">
    <property type="entry name" value="DnaJ"/>
    <property type="match status" value="1"/>
</dbReference>
<keyword evidence="1" id="KW-0143">Chaperone</keyword>
<dbReference type="PANTHER" id="PTHR44360">
    <property type="entry name" value="DNAJ HOMOLOG SUBFAMILY B MEMBER 9"/>
    <property type="match status" value="1"/>
</dbReference>
<dbReference type="PANTHER" id="PTHR44360:SF1">
    <property type="entry name" value="DNAJ HOMOLOG SUBFAMILY B MEMBER 9"/>
    <property type="match status" value="1"/>
</dbReference>
<dbReference type="PROSITE" id="PS00636">
    <property type="entry name" value="DNAJ_1"/>
    <property type="match status" value="1"/>
</dbReference>
<evidence type="ECO:0000313" key="3">
    <source>
        <dbReference type="EMBL" id="ABV22348.1"/>
    </source>
</evidence>
<dbReference type="InterPro" id="IPR018253">
    <property type="entry name" value="DnaJ_domain_CS"/>
</dbReference>
<dbReference type="AlphaFoldDB" id="A7WQ56"/>
<dbReference type="PRINTS" id="PR00625">
    <property type="entry name" value="JDOMAIN"/>
</dbReference>
<dbReference type="InterPro" id="IPR051948">
    <property type="entry name" value="Hsp70_co-chaperone_J-domain"/>
</dbReference>
<feature type="domain" description="J" evidence="2">
    <location>
        <begin position="40"/>
        <end position="105"/>
    </location>
</feature>
<evidence type="ECO:0000256" key="1">
    <source>
        <dbReference type="ARBA" id="ARBA00023186"/>
    </source>
</evidence>
<name>A7WQ56_NOCSC</name>
<sequence length="262" mass="29930">MLSIRNGFSIGHRVLPASRFRLRTQLLRSFAVEEAGKTKTYYDILDITRKAKPDEVKAAYRRMAKRFHPDHNVDNPDAENQFKEVQEAHATLSDPWKRALYDQDLQFGSMAIQEGGQETWEEAWARETPEERQARLERYRRYARGERNDIPPAPFPLRLTLPIIGVILGGVAYTCVKAPEWIDHASDLGYCDPAYNDRSVPLVRAFHDPVMNRWERLSDGTEPPTPKELYAHYKRSEPLLMEDVGLQALAEGGPHSAAGSEN</sequence>
<reference evidence="3" key="1">
    <citation type="journal article" date="2007" name="Proc. Natl. Acad. Sci. U.S.A.">
        <title>Spliced leader RNA trans-splicing in dinoflagellates.</title>
        <authorList>
            <person name="Zhang H."/>
            <person name="Hou Y."/>
            <person name="Miranda L."/>
            <person name="Campbell D.A."/>
            <person name="Sturm N.R."/>
            <person name="Gaasterland T."/>
            <person name="Lin S."/>
        </authorList>
    </citation>
    <scope>NUCLEOTIDE SEQUENCE</scope>
    <source>
        <strain evidence="3">Nsc-cDNA17</strain>
    </source>
</reference>
<protein>
    <submittedName>
        <fullName evidence="3">Chaperone</fullName>
    </submittedName>
</protein>
<dbReference type="SUPFAM" id="SSF46565">
    <property type="entry name" value="Chaperone J-domain"/>
    <property type="match status" value="1"/>
</dbReference>
<dbReference type="InterPro" id="IPR001623">
    <property type="entry name" value="DnaJ_domain"/>
</dbReference>
<accession>A7WQ56</accession>
<dbReference type="GO" id="GO:0051087">
    <property type="term" value="F:protein-folding chaperone binding"/>
    <property type="evidence" value="ECO:0007669"/>
    <property type="project" value="TreeGrafter"/>
</dbReference>
<organism evidence="3">
    <name type="scientific">Noctiluca scintillans</name>
    <name type="common">Sea sparkle</name>
    <name type="synonym">Red tide dinoflagellate</name>
    <dbReference type="NCBI Taxonomy" id="2966"/>
    <lineage>
        <taxon>Eukaryota</taxon>
        <taxon>Sar</taxon>
        <taxon>Alveolata</taxon>
        <taxon>Dinophyceae</taxon>
        <taxon>Noctilucales</taxon>
        <taxon>Noctilucaceae</taxon>
        <taxon>Noctiluca</taxon>
    </lineage>
</organism>
<dbReference type="PROSITE" id="PS50076">
    <property type="entry name" value="DNAJ_2"/>
    <property type="match status" value="1"/>
</dbReference>
<dbReference type="GO" id="GO:0051787">
    <property type="term" value="F:misfolded protein binding"/>
    <property type="evidence" value="ECO:0007669"/>
    <property type="project" value="TreeGrafter"/>
</dbReference>
<dbReference type="EMBL" id="EF134234">
    <property type="protein sequence ID" value="ABV22348.1"/>
    <property type="molecule type" value="mRNA"/>
</dbReference>